<reference evidence="1 2" key="1">
    <citation type="journal article" date="2020" name="Mol. Biol. Evol.">
        <title>Distinct Expression and Methylation Patterns for Genes with Different Fates following a Single Whole-Genome Duplication in Flowering Plants.</title>
        <authorList>
            <person name="Shi T."/>
            <person name="Rahmani R.S."/>
            <person name="Gugger P.F."/>
            <person name="Wang M."/>
            <person name="Li H."/>
            <person name="Zhang Y."/>
            <person name="Li Z."/>
            <person name="Wang Q."/>
            <person name="Van de Peer Y."/>
            <person name="Marchal K."/>
            <person name="Chen J."/>
        </authorList>
    </citation>
    <scope>NUCLEOTIDE SEQUENCE [LARGE SCALE GENOMIC DNA]</scope>
    <source>
        <tissue evidence="1">Leaf</tissue>
    </source>
</reference>
<evidence type="ECO:0000313" key="1">
    <source>
        <dbReference type="EMBL" id="DAD18732.1"/>
    </source>
</evidence>
<accession>A0A822XFQ6</accession>
<organism evidence="1 2">
    <name type="scientific">Nelumbo nucifera</name>
    <name type="common">Sacred lotus</name>
    <dbReference type="NCBI Taxonomy" id="4432"/>
    <lineage>
        <taxon>Eukaryota</taxon>
        <taxon>Viridiplantae</taxon>
        <taxon>Streptophyta</taxon>
        <taxon>Embryophyta</taxon>
        <taxon>Tracheophyta</taxon>
        <taxon>Spermatophyta</taxon>
        <taxon>Magnoliopsida</taxon>
        <taxon>Proteales</taxon>
        <taxon>Nelumbonaceae</taxon>
        <taxon>Nelumbo</taxon>
    </lineage>
</organism>
<dbReference type="EMBL" id="DUZY01000001">
    <property type="protein sequence ID" value="DAD18732.1"/>
    <property type="molecule type" value="Genomic_DNA"/>
</dbReference>
<sequence>MAISVFNQTLLVYGSRADHPGAGELGNHKEKFKCNLVAVEKVSAIFFFGGKGKMW</sequence>
<proteinExistence type="predicted"/>
<evidence type="ECO:0000313" key="2">
    <source>
        <dbReference type="Proteomes" id="UP000607653"/>
    </source>
</evidence>
<protein>
    <submittedName>
        <fullName evidence="1">Uncharacterized protein</fullName>
    </submittedName>
</protein>
<dbReference type="AlphaFoldDB" id="A0A822XFQ6"/>
<comment type="caution">
    <text evidence="1">The sequence shown here is derived from an EMBL/GenBank/DDBJ whole genome shotgun (WGS) entry which is preliminary data.</text>
</comment>
<dbReference type="Proteomes" id="UP000607653">
    <property type="component" value="Unassembled WGS sequence"/>
</dbReference>
<gene>
    <name evidence="1" type="ORF">HUJ06_020195</name>
</gene>
<keyword evidence="2" id="KW-1185">Reference proteome</keyword>
<name>A0A822XFQ6_NELNU</name>